<name>A0A0F9GB21_9ZZZZ</name>
<dbReference type="Gene3D" id="2.120.10.30">
    <property type="entry name" value="TolB, C-terminal domain"/>
    <property type="match status" value="1"/>
</dbReference>
<feature type="non-terminal residue" evidence="1">
    <location>
        <position position="1"/>
    </location>
</feature>
<organism evidence="1">
    <name type="scientific">marine sediment metagenome</name>
    <dbReference type="NCBI Taxonomy" id="412755"/>
    <lineage>
        <taxon>unclassified sequences</taxon>
        <taxon>metagenomes</taxon>
        <taxon>ecological metagenomes</taxon>
    </lineage>
</organism>
<evidence type="ECO:0000313" key="1">
    <source>
        <dbReference type="EMBL" id="KKL60337.1"/>
    </source>
</evidence>
<reference evidence="1" key="1">
    <citation type="journal article" date="2015" name="Nature">
        <title>Complex archaea that bridge the gap between prokaryotes and eukaryotes.</title>
        <authorList>
            <person name="Spang A."/>
            <person name="Saw J.H."/>
            <person name="Jorgensen S.L."/>
            <person name="Zaremba-Niedzwiedzka K."/>
            <person name="Martijn J."/>
            <person name="Lind A.E."/>
            <person name="van Eijk R."/>
            <person name="Schleper C."/>
            <person name="Guy L."/>
            <person name="Ettema T.J."/>
        </authorList>
    </citation>
    <scope>NUCLEOTIDE SEQUENCE</scope>
</reference>
<dbReference type="EMBL" id="LAZR01029181">
    <property type="protein sequence ID" value="KKL60337.1"/>
    <property type="molecule type" value="Genomic_DNA"/>
</dbReference>
<comment type="caution">
    <text evidence="1">The sequence shown here is derived from an EMBL/GenBank/DDBJ whole genome shotgun (WGS) entry which is preliminary data.</text>
</comment>
<proteinExistence type="predicted"/>
<sequence>IFPVLKKHYFQEFYHGHTRPGGMFATHDGHIYVAAFPGYRGRDQKEKGMDIMHIGPDGTIINRKAVFVKGATVGGLAVDRAGNIYLGVQIWPKEGRIPPKYARKLPPDTKHGHPSRAYKQHGTIIKFPPSGGRIVPDPAGKYIGHAGGYAGLKAWSKGVGVKVEGALWIRRAGYVAINGHEVGCQCESTRFDVDDYGRVFVPDLFGFRVTVLDTAGNELTHFGKYGNMDNRGPKSARPVPAIPLGWPITVELSGPRAYVADLNNRRIVVAKLGCATTKTCPVN</sequence>
<evidence type="ECO:0008006" key="2">
    <source>
        <dbReference type="Google" id="ProtNLM"/>
    </source>
</evidence>
<dbReference type="InterPro" id="IPR011042">
    <property type="entry name" value="6-blade_b-propeller_TolB-like"/>
</dbReference>
<dbReference type="AlphaFoldDB" id="A0A0F9GB21"/>
<dbReference type="SUPFAM" id="SSF101898">
    <property type="entry name" value="NHL repeat"/>
    <property type="match status" value="1"/>
</dbReference>
<accession>A0A0F9GB21</accession>
<protein>
    <recommendedName>
        <fullName evidence="2">Glucose/Sorbosone dehydrogenase domain-containing protein</fullName>
    </recommendedName>
</protein>
<gene>
    <name evidence="1" type="ORF">LCGC14_2206320</name>
</gene>